<accession>A0A501WZU1</accession>
<gene>
    <name evidence="4" type="ORF">FJM67_06675</name>
</gene>
<evidence type="ECO:0000256" key="1">
    <source>
        <dbReference type="ARBA" id="ARBA00022679"/>
    </source>
</evidence>
<comment type="caution">
    <text evidence="4">The sequence shown here is derived from an EMBL/GenBank/DDBJ whole genome shotgun (WGS) entry which is preliminary data.</text>
</comment>
<dbReference type="EMBL" id="VFRR01000010">
    <property type="protein sequence ID" value="TPE53337.1"/>
    <property type="molecule type" value="Genomic_DNA"/>
</dbReference>
<proteinExistence type="predicted"/>
<dbReference type="Gene3D" id="3.40.50.620">
    <property type="entry name" value="HUPs"/>
    <property type="match status" value="1"/>
</dbReference>
<reference evidence="4 5" key="1">
    <citation type="submission" date="2019-06" db="EMBL/GenBank/DDBJ databases">
        <title>A novel bacterium of genus Marinomonas, isolated from coastal sand.</title>
        <authorList>
            <person name="Huang H."/>
            <person name="Mo K."/>
            <person name="Hu Y."/>
        </authorList>
    </citation>
    <scope>NUCLEOTIDE SEQUENCE [LARGE SCALE GENOMIC DNA]</scope>
    <source>
        <strain evidence="4 5">HB171799</strain>
    </source>
</reference>
<dbReference type="NCBIfam" id="TIGR00125">
    <property type="entry name" value="cyt_tran_rel"/>
    <property type="match status" value="1"/>
</dbReference>
<evidence type="ECO:0000313" key="4">
    <source>
        <dbReference type="EMBL" id="TPE53337.1"/>
    </source>
</evidence>
<dbReference type="Pfam" id="PF01467">
    <property type="entry name" value="CTP_transf_like"/>
    <property type="match status" value="1"/>
</dbReference>
<dbReference type="Proteomes" id="UP000315901">
    <property type="component" value="Unassembled WGS sequence"/>
</dbReference>
<evidence type="ECO:0000259" key="3">
    <source>
        <dbReference type="Pfam" id="PF01467"/>
    </source>
</evidence>
<dbReference type="PANTHER" id="PTHR43793">
    <property type="entry name" value="FAD SYNTHASE"/>
    <property type="match status" value="1"/>
</dbReference>
<evidence type="ECO:0000313" key="5">
    <source>
        <dbReference type="Proteomes" id="UP000315901"/>
    </source>
</evidence>
<organism evidence="4 5">
    <name type="scientific">Maribrevibacterium harenarium</name>
    <dbReference type="NCBI Taxonomy" id="2589817"/>
    <lineage>
        <taxon>Bacteria</taxon>
        <taxon>Pseudomonadati</taxon>
        <taxon>Pseudomonadota</taxon>
        <taxon>Gammaproteobacteria</taxon>
        <taxon>Oceanospirillales</taxon>
        <taxon>Oceanospirillaceae</taxon>
        <taxon>Maribrevibacterium</taxon>
    </lineage>
</organism>
<dbReference type="InterPro" id="IPR011990">
    <property type="entry name" value="TPR-like_helical_dom_sf"/>
</dbReference>
<dbReference type="Gene3D" id="1.25.40.10">
    <property type="entry name" value="Tetratricopeptide repeat domain"/>
    <property type="match status" value="1"/>
</dbReference>
<dbReference type="InterPro" id="IPR014729">
    <property type="entry name" value="Rossmann-like_a/b/a_fold"/>
</dbReference>
<dbReference type="GO" id="GO:0016779">
    <property type="term" value="F:nucleotidyltransferase activity"/>
    <property type="evidence" value="ECO:0007669"/>
    <property type="project" value="UniProtKB-KW"/>
</dbReference>
<dbReference type="PANTHER" id="PTHR43793:SF1">
    <property type="entry name" value="FAD SYNTHASE"/>
    <property type="match status" value="1"/>
</dbReference>
<dbReference type="OrthoDB" id="9802794at2"/>
<evidence type="ECO:0000256" key="2">
    <source>
        <dbReference type="ARBA" id="ARBA00022695"/>
    </source>
</evidence>
<dbReference type="InterPro" id="IPR050385">
    <property type="entry name" value="Archaeal_FAD_synthase"/>
</dbReference>
<dbReference type="RefSeq" id="WP_140588011.1">
    <property type="nucleotide sequence ID" value="NZ_VFRR01000010.1"/>
</dbReference>
<dbReference type="AlphaFoldDB" id="A0A501WZU1"/>
<dbReference type="SUPFAM" id="SSF48452">
    <property type="entry name" value="TPR-like"/>
    <property type="match status" value="1"/>
</dbReference>
<protein>
    <submittedName>
        <fullName evidence="4">Adenylyltransferase/cytidyltransferase family protein</fullName>
    </submittedName>
</protein>
<name>A0A501WZU1_9GAMM</name>
<keyword evidence="1 4" id="KW-0808">Transferase</keyword>
<feature type="domain" description="Cytidyltransferase-like" evidence="3">
    <location>
        <begin position="360"/>
        <end position="491"/>
    </location>
</feature>
<dbReference type="InterPro" id="IPR004821">
    <property type="entry name" value="Cyt_trans-like"/>
</dbReference>
<dbReference type="SUPFAM" id="SSF52374">
    <property type="entry name" value="Nucleotidylyl transferase"/>
    <property type="match status" value="1"/>
</dbReference>
<sequence length="496" mass="55503">MSPVDQLSRAIKYFHSGQYGEAKVLLEQVRSDAPELVMAQVYLAQIGILAGEGERWVAPLQELAMQLPHSHEVYHVLGQCLQQAKQLPQAATAFHTALALVAIQVEQGWQPSPKQEEPVAPFSQEQGEALLWQTLALLKSQGVYGFACSGTLLGLEREGRLLANDKDLDIGVDWLQMEQATQVLSANGWREASRSYDLINPRCFKHDVTGITLDVCGFGTDSVSGEAICGLWMDGVPFHWNRITYFPNIALSARGTPAGEVWHLTQPESMLAALYGDNWRIPDGDFDTIVCAHNLRQFSWLSYCYAYSRLYGQWLRGNTAKAMRILQVLRQQRPQDSVLSQIQQQLETSLLVERQERVLALGYFDLLHEGHLNYLQFARQLGGTLVVGIAPDRFCQQSKGYSPILNENQRCTLINALGMVDETHLVAAPMAQTDDAVAWIRSLAIHKVVCGEEWQGSERWQKLEAALAPFEIEVIYAPKTEGISTTLLKQRILQNS</sequence>
<keyword evidence="5" id="KW-1185">Reference proteome</keyword>
<keyword evidence="2 4" id="KW-0548">Nucleotidyltransferase</keyword>